<dbReference type="AlphaFoldDB" id="A0A239H6W9"/>
<accession>A0A239H6W9</accession>
<gene>
    <name evidence="2" type="ORF">SAMN06295967_1263</name>
</gene>
<protein>
    <recommendedName>
        <fullName evidence="1">HTH araC/xylS-type domain-containing protein</fullName>
    </recommendedName>
</protein>
<sequence length="134" mass="16082">MKINFQNLYMAIFKPREKLLEEKVKYWIEEEFIYVYPDYSLELLAEKTGANTLTIEMMLLRLYKKSFYPLKRSLRVMFLQQTAIDEPESTLQDFVLYGGYEEIDHMLDDIKKETGLDFEEFIKYSQELGGRDNC</sequence>
<proteinExistence type="predicted"/>
<reference evidence="3" key="1">
    <citation type="submission" date="2017-06" db="EMBL/GenBank/DDBJ databases">
        <authorList>
            <person name="Varghese N."/>
            <person name="Submissions S."/>
        </authorList>
    </citation>
    <scope>NUCLEOTIDE SEQUENCE [LARGE SCALE GENOMIC DNA]</scope>
    <source>
        <strain evidence="3">5C</strain>
    </source>
</reference>
<dbReference type="OrthoDB" id="6283866at2"/>
<dbReference type="InterPro" id="IPR018060">
    <property type="entry name" value="HTH_AraC"/>
</dbReference>
<dbReference type="RefSeq" id="WP_089242510.1">
    <property type="nucleotide sequence ID" value="NZ_FZOK01000026.1"/>
</dbReference>
<dbReference type="Proteomes" id="UP000198480">
    <property type="component" value="Unassembled WGS sequence"/>
</dbReference>
<feature type="domain" description="HTH araC/xylS-type" evidence="1">
    <location>
        <begin position="22"/>
        <end position="124"/>
    </location>
</feature>
<dbReference type="PROSITE" id="PS01124">
    <property type="entry name" value="HTH_ARAC_FAMILY_2"/>
    <property type="match status" value="1"/>
</dbReference>
<keyword evidence="3" id="KW-1185">Reference proteome</keyword>
<dbReference type="EMBL" id="FZOK01000026">
    <property type="protein sequence ID" value="SNS76778.1"/>
    <property type="molecule type" value="Genomic_DNA"/>
</dbReference>
<name>A0A239H6W9_9BACT</name>
<dbReference type="GO" id="GO:0003700">
    <property type="term" value="F:DNA-binding transcription factor activity"/>
    <property type="evidence" value="ECO:0007669"/>
    <property type="project" value="InterPro"/>
</dbReference>
<organism evidence="2 3">
    <name type="scientific">Belliella buryatensis</name>
    <dbReference type="NCBI Taxonomy" id="1500549"/>
    <lineage>
        <taxon>Bacteria</taxon>
        <taxon>Pseudomonadati</taxon>
        <taxon>Bacteroidota</taxon>
        <taxon>Cytophagia</taxon>
        <taxon>Cytophagales</taxon>
        <taxon>Cyclobacteriaceae</taxon>
        <taxon>Belliella</taxon>
    </lineage>
</organism>
<evidence type="ECO:0000259" key="1">
    <source>
        <dbReference type="PROSITE" id="PS01124"/>
    </source>
</evidence>
<dbReference type="GO" id="GO:0043565">
    <property type="term" value="F:sequence-specific DNA binding"/>
    <property type="evidence" value="ECO:0007669"/>
    <property type="project" value="InterPro"/>
</dbReference>
<evidence type="ECO:0000313" key="3">
    <source>
        <dbReference type="Proteomes" id="UP000198480"/>
    </source>
</evidence>
<evidence type="ECO:0000313" key="2">
    <source>
        <dbReference type="EMBL" id="SNS76778.1"/>
    </source>
</evidence>